<dbReference type="Proteomes" id="UP000824116">
    <property type="component" value="Unassembled WGS sequence"/>
</dbReference>
<sequence length="179" mass="19641">MATGRNTAAYRRTKLPAGSGQSYVYGSPVRRAEALPKTRPGSYGRTPKRVSRQVIKNRNRAMNIGPAYTVFLVAAAFCAVLLCVMYLRLQADVVSRSENITSLQSQLAELTEANDTAYNAAVDSVNLEEVKDKAMNEMGMVYESEGTVIEYNSPAKGYVKQYENIPEDGVLAQSKDVSE</sequence>
<keyword evidence="1" id="KW-0812">Transmembrane</keyword>
<proteinExistence type="predicted"/>
<evidence type="ECO:0000313" key="3">
    <source>
        <dbReference type="Proteomes" id="UP000824116"/>
    </source>
</evidence>
<evidence type="ECO:0000256" key="1">
    <source>
        <dbReference type="SAM" id="Phobius"/>
    </source>
</evidence>
<evidence type="ECO:0008006" key="4">
    <source>
        <dbReference type="Google" id="ProtNLM"/>
    </source>
</evidence>
<keyword evidence="1" id="KW-1133">Transmembrane helix</keyword>
<protein>
    <recommendedName>
        <fullName evidence="4">Cell division protein FtsL</fullName>
    </recommendedName>
</protein>
<evidence type="ECO:0000313" key="2">
    <source>
        <dbReference type="EMBL" id="HIZ74426.1"/>
    </source>
</evidence>
<keyword evidence="1" id="KW-0472">Membrane</keyword>
<dbReference type="AlphaFoldDB" id="A0A9D2G946"/>
<gene>
    <name evidence="2" type="ORF">H9723_04180</name>
</gene>
<reference evidence="2" key="1">
    <citation type="journal article" date="2021" name="PeerJ">
        <title>Extensive microbial diversity within the chicken gut microbiome revealed by metagenomics and culture.</title>
        <authorList>
            <person name="Gilroy R."/>
            <person name="Ravi A."/>
            <person name="Getino M."/>
            <person name="Pursley I."/>
            <person name="Horton D.L."/>
            <person name="Alikhan N.F."/>
            <person name="Baker D."/>
            <person name="Gharbi K."/>
            <person name="Hall N."/>
            <person name="Watson M."/>
            <person name="Adriaenssens E.M."/>
            <person name="Foster-Nyarko E."/>
            <person name="Jarju S."/>
            <person name="Secka A."/>
            <person name="Antonio M."/>
            <person name="Oren A."/>
            <person name="Chaudhuri R.R."/>
            <person name="La Ragione R."/>
            <person name="Hildebrand F."/>
            <person name="Pallen M.J."/>
        </authorList>
    </citation>
    <scope>NUCLEOTIDE SEQUENCE</scope>
    <source>
        <strain evidence="2">CHK196-3914</strain>
    </source>
</reference>
<reference evidence="2" key="2">
    <citation type="submission" date="2021-04" db="EMBL/GenBank/DDBJ databases">
        <authorList>
            <person name="Gilroy R."/>
        </authorList>
    </citation>
    <scope>NUCLEOTIDE SEQUENCE</scope>
    <source>
        <strain evidence="2">CHK196-3914</strain>
    </source>
</reference>
<feature type="transmembrane region" description="Helical" evidence="1">
    <location>
        <begin position="67"/>
        <end position="87"/>
    </location>
</feature>
<dbReference type="EMBL" id="DXAY01000100">
    <property type="protein sequence ID" value="HIZ74426.1"/>
    <property type="molecule type" value="Genomic_DNA"/>
</dbReference>
<accession>A0A9D2G946</accession>
<name>A0A9D2G946_9FIRM</name>
<comment type="caution">
    <text evidence="2">The sequence shown here is derived from an EMBL/GenBank/DDBJ whole genome shotgun (WGS) entry which is preliminary data.</text>
</comment>
<organism evidence="2 3">
    <name type="scientific">Candidatus Mediterraneibacter stercoravium</name>
    <dbReference type="NCBI Taxonomy" id="2838685"/>
    <lineage>
        <taxon>Bacteria</taxon>
        <taxon>Bacillati</taxon>
        <taxon>Bacillota</taxon>
        <taxon>Clostridia</taxon>
        <taxon>Lachnospirales</taxon>
        <taxon>Lachnospiraceae</taxon>
        <taxon>Mediterraneibacter</taxon>
    </lineage>
</organism>